<reference evidence="1" key="2">
    <citation type="submission" date="2023-12" db="EMBL/GenBank/DDBJ databases">
        <authorList>
            <person name="Sun Q."/>
            <person name="Inoue M."/>
        </authorList>
    </citation>
    <scope>NUCLEOTIDE SEQUENCE</scope>
    <source>
        <strain evidence="1">JCM 17590</strain>
    </source>
</reference>
<gene>
    <name evidence="1" type="ORF">GCM10022286_11240</name>
</gene>
<dbReference type="Proteomes" id="UP001415169">
    <property type="component" value="Unassembled WGS sequence"/>
</dbReference>
<evidence type="ECO:0000313" key="1">
    <source>
        <dbReference type="EMBL" id="GAA4158407.1"/>
    </source>
</evidence>
<name>A0ABP7ZHX1_9MICO</name>
<protein>
    <recommendedName>
        <fullName evidence="3">Flagellar protein FliT</fullName>
    </recommendedName>
</protein>
<evidence type="ECO:0008006" key="3">
    <source>
        <dbReference type="Google" id="ProtNLM"/>
    </source>
</evidence>
<keyword evidence="2" id="KW-1185">Reference proteome</keyword>
<proteinExistence type="predicted"/>
<dbReference type="EMBL" id="BAABBV010000001">
    <property type="protein sequence ID" value="GAA4158407.1"/>
    <property type="molecule type" value="Genomic_DNA"/>
</dbReference>
<evidence type="ECO:0000313" key="2">
    <source>
        <dbReference type="Proteomes" id="UP001415169"/>
    </source>
</evidence>
<comment type="caution">
    <text evidence="1">The sequence shown here is derived from an EMBL/GenBank/DDBJ whole genome shotgun (WGS) entry which is preliminary data.</text>
</comment>
<sequence>MSPEADEQAWRELLSSLEAEVRTARAGEQLEPWQPPAQMPPLPASLLTRALALLEAQAELRAAVTAQRDEIRRALARTRRAAAAGGRGPVYLDAVG</sequence>
<reference evidence="1" key="1">
    <citation type="journal article" date="2014" name="Int. J. Syst. Evol. Microbiol.">
        <title>Complete genome of a new Firmicutes species belonging to the dominant human colonic microbiota ('Ruminococcus bicirculans') reveals two chromosomes and a selective capacity to utilize plant glucans.</title>
        <authorList>
            <consortium name="NISC Comparative Sequencing Program"/>
            <person name="Wegmann U."/>
            <person name="Louis P."/>
            <person name="Goesmann A."/>
            <person name="Henrissat B."/>
            <person name="Duncan S.H."/>
            <person name="Flint H.J."/>
        </authorList>
    </citation>
    <scope>NUCLEOTIDE SEQUENCE</scope>
    <source>
        <strain evidence="1">JCM 17590</strain>
    </source>
</reference>
<dbReference type="RefSeq" id="WP_344790767.1">
    <property type="nucleotide sequence ID" value="NZ_BAABBV010000001.1"/>
</dbReference>
<organism evidence="1 2">
    <name type="scientific">Gryllotalpicola daejeonensis</name>
    <dbReference type="NCBI Taxonomy" id="993087"/>
    <lineage>
        <taxon>Bacteria</taxon>
        <taxon>Bacillati</taxon>
        <taxon>Actinomycetota</taxon>
        <taxon>Actinomycetes</taxon>
        <taxon>Micrococcales</taxon>
        <taxon>Microbacteriaceae</taxon>
        <taxon>Gryllotalpicola</taxon>
    </lineage>
</organism>
<accession>A0ABP7ZHX1</accession>